<accession>A0A553MTU5</accession>
<keyword evidence="3" id="KW-1185">Reference proteome</keyword>
<dbReference type="Proteomes" id="UP000316079">
    <property type="component" value="Unassembled WGS sequence"/>
</dbReference>
<comment type="caution">
    <text evidence="2">The sequence shown here is derived from an EMBL/GenBank/DDBJ whole genome shotgun (WGS) entry which is preliminary data.</text>
</comment>
<proteinExistence type="predicted"/>
<evidence type="ECO:0000256" key="1">
    <source>
        <dbReference type="SAM" id="MobiDB-lite"/>
    </source>
</evidence>
<organism evidence="2 3">
    <name type="scientific">Danionella cerebrum</name>
    <dbReference type="NCBI Taxonomy" id="2873325"/>
    <lineage>
        <taxon>Eukaryota</taxon>
        <taxon>Metazoa</taxon>
        <taxon>Chordata</taxon>
        <taxon>Craniata</taxon>
        <taxon>Vertebrata</taxon>
        <taxon>Euteleostomi</taxon>
        <taxon>Actinopterygii</taxon>
        <taxon>Neopterygii</taxon>
        <taxon>Teleostei</taxon>
        <taxon>Ostariophysi</taxon>
        <taxon>Cypriniformes</taxon>
        <taxon>Danionidae</taxon>
        <taxon>Danioninae</taxon>
        <taxon>Danionella</taxon>
    </lineage>
</organism>
<evidence type="ECO:0000313" key="2">
    <source>
        <dbReference type="EMBL" id="TRY56585.1"/>
    </source>
</evidence>
<name>A0A553MTU5_9TELE</name>
<gene>
    <name evidence="2" type="ORF">DNTS_008413</name>
</gene>
<protein>
    <submittedName>
        <fullName evidence="2">Uncharacterized protein</fullName>
    </submittedName>
</protein>
<dbReference type="EMBL" id="SRMA01027276">
    <property type="protein sequence ID" value="TRY56585.1"/>
    <property type="molecule type" value="Genomic_DNA"/>
</dbReference>
<feature type="region of interest" description="Disordered" evidence="1">
    <location>
        <begin position="217"/>
        <end position="254"/>
    </location>
</feature>
<evidence type="ECO:0000313" key="3">
    <source>
        <dbReference type="Proteomes" id="UP000316079"/>
    </source>
</evidence>
<dbReference type="AlphaFoldDB" id="A0A553MTU5"/>
<sequence>MHRFLINHLLEPEPCNHLPLRDSSTGRYATGVLLTTGNLKESPAEAWSSVWEGSSAICQREAPEASERLLRPKEILLEGRSYKQVVQMANGTEMLAQAVKDQHLQKAAQTLKMPAPFHGGSENKNNGLGDEPELVSVMEDPDWLGVFITSSFKRAGGPSEMNEELNHASGQRYTAPESPPSLLLLLLLIAEEEQREHSQDAAYGHADGLSLINTEKEHGLESASPAAPPEPPRILLSCGHRDRREPSAERTLTRSRRTIPSPFHFSPLSLLCVCVCVCVCVLYPSPARSDTRFPRAAAETHTGNTGFRTIQSFEHSLTSGICSTPGASNGLHPMSSAAENSLEFLKIPPGSASLVKRGSTCHGGDPQSQPDGELDLSALGNTTHTHTHHQRQGYRGTTGPILFKEVPRGEQVAWMEYRCDHDGVIQETEADEGNGV</sequence>
<dbReference type="OrthoDB" id="6601382at2759"/>
<feature type="compositionally biased region" description="Basic and acidic residues" evidence="1">
    <location>
        <begin position="239"/>
        <end position="252"/>
    </location>
</feature>
<feature type="non-terminal residue" evidence="2">
    <location>
        <position position="436"/>
    </location>
</feature>
<reference evidence="2 3" key="1">
    <citation type="journal article" date="2019" name="Sci. Data">
        <title>Hybrid genome assembly and annotation of Danionella translucida.</title>
        <authorList>
            <person name="Kadobianskyi M."/>
            <person name="Schulze L."/>
            <person name="Schuelke M."/>
            <person name="Judkewitz B."/>
        </authorList>
    </citation>
    <scope>NUCLEOTIDE SEQUENCE [LARGE SCALE GENOMIC DNA]</scope>
    <source>
        <strain evidence="2 3">Bolton</strain>
    </source>
</reference>
<feature type="region of interest" description="Disordered" evidence="1">
    <location>
        <begin position="155"/>
        <end position="176"/>
    </location>
</feature>